<organism evidence="2 3">
    <name type="scientific">Parelaphostrongylus tenuis</name>
    <name type="common">Meningeal worm</name>
    <dbReference type="NCBI Taxonomy" id="148309"/>
    <lineage>
        <taxon>Eukaryota</taxon>
        <taxon>Metazoa</taxon>
        <taxon>Ecdysozoa</taxon>
        <taxon>Nematoda</taxon>
        <taxon>Chromadorea</taxon>
        <taxon>Rhabditida</taxon>
        <taxon>Rhabditina</taxon>
        <taxon>Rhabditomorpha</taxon>
        <taxon>Strongyloidea</taxon>
        <taxon>Metastrongylidae</taxon>
        <taxon>Parelaphostrongylus</taxon>
    </lineage>
</organism>
<accession>A0AAD5R7B7</accession>
<protein>
    <submittedName>
        <fullName evidence="2">Uncharacterized protein</fullName>
    </submittedName>
</protein>
<dbReference type="Proteomes" id="UP001196413">
    <property type="component" value="Unassembled WGS sequence"/>
</dbReference>
<name>A0AAD5R7B7_PARTN</name>
<dbReference type="EMBL" id="JAHQIW010006855">
    <property type="protein sequence ID" value="KAJ1370766.1"/>
    <property type="molecule type" value="Genomic_DNA"/>
</dbReference>
<sequence length="97" mass="11027">MMVVWLITVSLTLQHFVTAHSGPAANLSQQLAELSLSSEEFEKVADTHLNWYLFSLKAIMVQMAKELLHNIEKGHLVHDAPVANTRQQSREEVYEPK</sequence>
<evidence type="ECO:0000313" key="3">
    <source>
        <dbReference type="Proteomes" id="UP001196413"/>
    </source>
</evidence>
<dbReference type="AlphaFoldDB" id="A0AAD5R7B7"/>
<evidence type="ECO:0000256" key="1">
    <source>
        <dbReference type="SAM" id="SignalP"/>
    </source>
</evidence>
<feature type="chain" id="PRO_5042253545" evidence="1">
    <location>
        <begin position="20"/>
        <end position="97"/>
    </location>
</feature>
<reference evidence="2" key="1">
    <citation type="submission" date="2021-06" db="EMBL/GenBank/DDBJ databases">
        <title>Parelaphostrongylus tenuis whole genome reference sequence.</title>
        <authorList>
            <person name="Garwood T.J."/>
            <person name="Larsen P.A."/>
            <person name="Fountain-Jones N.M."/>
            <person name="Garbe J.R."/>
            <person name="Macchietto M.G."/>
            <person name="Kania S.A."/>
            <person name="Gerhold R.W."/>
            <person name="Richards J.E."/>
            <person name="Wolf T.M."/>
        </authorList>
    </citation>
    <scope>NUCLEOTIDE SEQUENCE</scope>
    <source>
        <strain evidence="2">MNPRO001-30</strain>
        <tissue evidence="2">Meninges</tissue>
    </source>
</reference>
<feature type="signal peptide" evidence="1">
    <location>
        <begin position="1"/>
        <end position="19"/>
    </location>
</feature>
<keyword evidence="3" id="KW-1185">Reference proteome</keyword>
<keyword evidence="1" id="KW-0732">Signal</keyword>
<evidence type="ECO:0000313" key="2">
    <source>
        <dbReference type="EMBL" id="KAJ1370766.1"/>
    </source>
</evidence>
<gene>
    <name evidence="2" type="ORF">KIN20_032571</name>
</gene>
<proteinExistence type="predicted"/>
<comment type="caution">
    <text evidence="2">The sequence shown here is derived from an EMBL/GenBank/DDBJ whole genome shotgun (WGS) entry which is preliminary data.</text>
</comment>